<dbReference type="EMBL" id="SWCO01000001">
    <property type="protein sequence ID" value="TKB05119.1"/>
    <property type="molecule type" value="Genomic_DNA"/>
</dbReference>
<dbReference type="PANTHER" id="PTHR22550">
    <property type="entry name" value="SPORE GERMINATION PROTEIN"/>
    <property type="match status" value="1"/>
</dbReference>
<dbReference type="Gene3D" id="3.40.50.410">
    <property type="entry name" value="von Willebrand factor, type A domain"/>
    <property type="match status" value="1"/>
</dbReference>
<proteinExistence type="predicted"/>
<reference evidence="3 4" key="1">
    <citation type="submission" date="2019-04" db="EMBL/GenBank/DDBJ databases">
        <title>Alteromonas portus sp. nov., an alginate lyase-excreting marine bacterium.</title>
        <authorList>
            <person name="Huang H."/>
            <person name="Mo K."/>
            <person name="Bao S."/>
        </authorList>
    </citation>
    <scope>NUCLEOTIDE SEQUENCE [LARGE SCALE GENOMIC DNA]</scope>
    <source>
        <strain evidence="3 4">HB161718</strain>
    </source>
</reference>
<keyword evidence="1" id="KW-0472">Membrane</keyword>
<dbReference type="OrthoDB" id="6206554at2"/>
<feature type="domain" description="VWFA" evidence="2">
    <location>
        <begin position="89"/>
        <end position="283"/>
    </location>
</feature>
<accession>A0A4U0ZNY2</accession>
<keyword evidence="1" id="KW-1133">Transmembrane helix</keyword>
<feature type="transmembrane region" description="Helical" evidence="1">
    <location>
        <begin position="6"/>
        <end position="23"/>
    </location>
</feature>
<dbReference type="SMART" id="SM00327">
    <property type="entry name" value="VWA"/>
    <property type="match status" value="1"/>
</dbReference>
<feature type="transmembrane region" description="Helical" evidence="1">
    <location>
        <begin position="55"/>
        <end position="72"/>
    </location>
</feature>
<sequence>MLNFAWWWVFFVLPLPIIVRLLSKKAQDMPMAALRVPSLRPGDVSEQIQLKQTKIPLLISSLIWLLLVTAAARPQWLGEPVSIPNEGREMMLAVDLSGSMKIDDMQLNGRQVNRLTMTKSVVYDFIQRRVGDRIGLILFADTAYVQAPLTYDRDTVSTLLSEAVIGLVGEQTAIGDAIGLAVKRFDEREESNNVLILLTDGQNTAGNITPEQAKELAISKGVKVYTIGVGADKMLIQSFFGSRQINPSQELDEGMLTDIATSTGGQYFRARNAQELQAIYQQLDALEPIEGETRKMRPLSALFYYPLGAAIILSALWAFVTILVSTFRWFAQRRINLSAQHSNTADAIQATQAAQTNRETK</sequence>
<dbReference type="SUPFAM" id="SSF53300">
    <property type="entry name" value="vWA-like"/>
    <property type="match status" value="1"/>
</dbReference>
<dbReference type="Pfam" id="PF00092">
    <property type="entry name" value="VWA"/>
    <property type="match status" value="1"/>
</dbReference>
<name>A0A4U0ZNY2_9ALTE</name>
<dbReference type="Proteomes" id="UP000305471">
    <property type="component" value="Unassembled WGS sequence"/>
</dbReference>
<gene>
    <name evidence="3" type="ORF">E5672_03250</name>
</gene>
<organism evidence="3 4">
    <name type="scientific">Alteromonas portus</name>
    <dbReference type="NCBI Taxonomy" id="2565549"/>
    <lineage>
        <taxon>Bacteria</taxon>
        <taxon>Pseudomonadati</taxon>
        <taxon>Pseudomonadota</taxon>
        <taxon>Gammaproteobacteria</taxon>
        <taxon>Alteromonadales</taxon>
        <taxon>Alteromonadaceae</taxon>
        <taxon>Alteromonas/Salinimonas group</taxon>
        <taxon>Alteromonas</taxon>
    </lineage>
</organism>
<dbReference type="InterPro" id="IPR050768">
    <property type="entry name" value="UPF0353/GerABKA_families"/>
</dbReference>
<keyword evidence="4" id="KW-1185">Reference proteome</keyword>
<evidence type="ECO:0000259" key="2">
    <source>
        <dbReference type="PROSITE" id="PS50234"/>
    </source>
</evidence>
<dbReference type="AlphaFoldDB" id="A0A4U0ZNY2"/>
<evidence type="ECO:0000313" key="3">
    <source>
        <dbReference type="EMBL" id="TKB05119.1"/>
    </source>
</evidence>
<dbReference type="InterPro" id="IPR033881">
    <property type="entry name" value="vWA_BatA_type"/>
</dbReference>
<dbReference type="CDD" id="cd01467">
    <property type="entry name" value="vWA_BatA_type"/>
    <property type="match status" value="1"/>
</dbReference>
<comment type="caution">
    <text evidence="3">The sequence shown here is derived from an EMBL/GenBank/DDBJ whole genome shotgun (WGS) entry which is preliminary data.</text>
</comment>
<feature type="transmembrane region" description="Helical" evidence="1">
    <location>
        <begin position="302"/>
        <end position="324"/>
    </location>
</feature>
<keyword evidence="1" id="KW-0812">Transmembrane</keyword>
<protein>
    <submittedName>
        <fullName evidence="3">VWA domain-containing protein</fullName>
    </submittedName>
</protein>
<evidence type="ECO:0000313" key="4">
    <source>
        <dbReference type="Proteomes" id="UP000305471"/>
    </source>
</evidence>
<dbReference type="PANTHER" id="PTHR22550:SF18">
    <property type="entry name" value="VWFA DOMAIN-CONTAINING PROTEIN"/>
    <property type="match status" value="1"/>
</dbReference>
<evidence type="ECO:0000256" key="1">
    <source>
        <dbReference type="SAM" id="Phobius"/>
    </source>
</evidence>
<dbReference type="PROSITE" id="PS50234">
    <property type="entry name" value="VWFA"/>
    <property type="match status" value="1"/>
</dbReference>
<dbReference type="RefSeq" id="WP_136780890.1">
    <property type="nucleotide sequence ID" value="NZ_SWCO01000001.1"/>
</dbReference>
<dbReference type="InterPro" id="IPR002035">
    <property type="entry name" value="VWF_A"/>
</dbReference>
<dbReference type="InterPro" id="IPR036465">
    <property type="entry name" value="vWFA_dom_sf"/>
</dbReference>